<dbReference type="Pfam" id="PF01590">
    <property type="entry name" value="GAF"/>
    <property type="match status" value="1"/>
</dbReference>
<dbReference type="InterPro" id="IPR013515">
    <property type="entry name" value="Phytochrome_cen-reg"/>
</dbReference>
<evidence type="ECO:0000259" key="13">
    <source>
        <dbReference type="PROSITE" id="PS50046"/>
    </source>
</evidence>
<evidence type="ECO:0000256" key="3">
    <source>
        <dbReference type="ARBA" id="ARBA00022543"/>
    </source>
</evidence>
<dbReference type="Pfam" id="PF00360">
    <property type="entry name" value="PHY"/>
    <property type="match status" value="1"/>
</dbReference>
<sequence length="857" mass="94382">MSHGDPQVDLSNCDREPIHQLGRIQDFGALLAVNADWFLAHRSANLESMLGLESELEIGSRLSNAISQGAFQRLRSGVAALVDSDQVERIFGVDLLGNGKLFDCAIHASGLYTVIEIEPHAEGDLNRQIALLRPVMARLEKHEDTGRLLDEAARQLRATLDIDRVMVYRFHGDLSGEVVAEARRDDLEAFHGLRYPKSDIPAQARELYKRNRFRIISDVTAETVPILPEHSSEGEPLDLSMSTLRAVSPIHVEYLRNMGVGASLSISIIIGGKLWGLFACHHYGPKKLPYSQRTSAELFSELFSLVLERALFREREELREARRSIHDRLMRDIAAGTPLSDTLPTLTPVIQQVIPHDGASVFIEDIYNSSGSAPNEEEFRAVVSGLNAAATSRILATDALSERLPKADRFANRASGAMVIPVSRTPRDYLVLWRKPLTQKVLWAGNPEKPVEYGPNGARLTPRKSFEAWQETVEGRSAPWSDGELHVADGLRTTLLEIILRLTDEAVQERAKSQAQQELLIAELNHRVRNILNLIRGLISQSRREAESMEQFTEIVGGRISSLASAHDNITKSNWSPAPLSELIETEAHAYLSAEKDRVFLSGPNVLLQPEAYTVVALVIHEMVTNSAKYGSLSDSSGQLEITISRNDDDSLQLTWKESGGPPVKPPTRRGFGSTIVERSIPFELGGEAKVDYKLSGLEADFCIPSRSVVWKGGHMGSQPDKSSGIFSGPKGETHAPESVLLVEDSMIIALDTEDCLRELGVKKVIVESTVAGALASLEKHEPDLAILDYNLGKESSEKVAEELARRSIPYWLATGYGEMAERVEEMGARGLLTKPYGKDELVGIMEELAGSSNAAD</sequence>
<evidence type="ECO:0000256" key="8">
    <source>
        <dbReference type="ARBA" id="ARBA00022777"/>
    </source>
</evidence>
<dbReference type="PIRSF" id="PIRSF036397">
    <property type="entry name" value="Bactrphtchrm_rec"/>
    <property type="match status" value="1"/>
</dbReference>
<dbReference type="PRINTS" id="PR01033">
    <property type="entry name" value="PHYTOCHROME"/>
</dbReference>
<evidence type="ECO:0000256" key="9">
    <source>
        <dbReference type="ARBA" id="ARBA00022840"/>
    </source>
</evidence>
<dbReference type="InterPro" id="IPR016132">
    <property type="entry name" value="Phyto_chromo_attachment"/>
</dbReference>
<dbReference type="RefSeq" id="WP_221573663.1">
    <property type="nucleotide sequence ID" value="NZ_JAIGNK010000002.1"/>
</dbReference>
<evidence type="ECO:0000256" key="6">
    <source>
        <dbReference type="ARBA" id="ARBA00022679"/>
    </source>
</evidence>
<dbReference type="InterPro" id="IPR035965">
    <property type="entry name" value="PAS-like_dom_sf"/>
</dbReference>
<dbReference type="InterPro" id="IPR043150">
    <property type="entry name" value="Phytochrome_PHY_sf"/>
</dbReference>
<keyword evidence="7" id="KW-0547">Nucleotide-binding</keyword>
<dbReference type="PROSITE" id="PS50046">
    <property type="entry name" value="PHYTOCHROME_2"/>
    <property type="match status" value="1"/>
</dbReference>
<feature type="domain" description="Phytochrome chromophore attachment site" evidence="13">
    <location>
        <begin position="144"/>
        <end position="301"/>
    </location>
</feature>
<keyword evidence="16" id="KW-1185">Reference proteome</keyword>
<dbReference type="SMART" id="SM00065">
    <property type="entry name" value="GAF"/>
    <property type="match status" value="1"/>
</dbReference>
<dbReference type="InterPro" id="IPR029016">
    <property type="entry name" value="GAF-like_dom_sf"/>
</dbReference>
<dbReference type="Proteomes" id="UP000783253">
    <property type="component" value="Unassembled WGS sequence"/>
</dbReference>
<dbReference type="Gene3D" id="3.40.50.2300">
    <property type="match status" value="1"/>
</dbReference>
<feature type="domain" description="Response regulatory" evidence="14">
    <location>
        <begin position="739"/>
        <end position="850"/>
    </location>
</feature>
<name>A0ABS7IZ08_9SPHN</name>
<proteinExistence type="predicted"/>
<dbReference type="Pfam" id="PF08446">
    <property type="entry name" value="PAS_2"/>
    <property type="match status" value="1"/>
</dbReference>
<evidence type="ECO:0000256" key="5">
    <source>
        <dbReference type="ARBA" id="ARBA00022606"/>
    </source>
</evidence>
<dbReference type="InterPro" id="IPR011102">
    <property type="entry name" value="Sig_transdc_His_kinase_HWE"/>
</dbReference>
<dbReference type="SUPFAM" id="SSF55781">
    <property type="entry name" value="GAF domain-like"/>
    <property type="match status" value="2"/>
</dbReference>
<dbReference type="Gene3D" id="3.30.450.40">
    <property type="match status" value="1"/>
</dbReference>
<evidence type="ECO:0000256" key="2">
    <source>
        <dbReference type="ARBA" id="ARBA00012438"/>
    </source>
</evidence>
<evidence type="ECO:0000256" key="11">
    <source>
        <dbReference type="ARBA" id="ARBA00023170"/>
    </source>
</evidence>
<accession>A0ABS7IZ08</accession>
<evidence type="ECO:0000256" key="1">
    <source>
        <dbReference type="ARBA" id="ARBA00000085"/>
    </source>
</evidence>
<keyword evidence="6" id="KW-0808">Transferase</keyword>
<keyword evidence="9" id="KW-0067">ATP-binding</keyword>
<keyword evidence="3" id="KW-0600">Photoreceptor protein</keyword>
<dbReference type="SMART" id="SM00911">
    <property type="entry name" value="HWE_HK"/>
    <property type="match status" value="1"/>
</dbReference>
<dbReference type="PROSITE" id="PS50110">
    <property type="entry name" value="RESPONSE_REGULATORY"/>
    <property type="match status" value="1"/>
</dbReference>
<evidence type="ECO:0000256" key="7">
    <source>
        <dbReference type="ARBA" id="ARBA00022741"/>
    </source>
</evidence>
<keyword evidence="5" id="KW-0716">Sensory transduction</keyword>
<dbReference type="PANTHER" id="PTHR41523:SF8">
    <property type="entry name" value="ETHYLENE RESPONSE SENSOR PROTEIN"/>
    <property type="match status" value="1"/>
</dbReference>
<dbReference type="EMBL" id="JAIGNK010000002">
    <property type="protein sequence ID" value="MBX7458294.1"/>
    <property type="molecule type" value="Genomic_DNA"/>
</dbReference>
<protein>
    <recommendedName>
        <fullName evidence="2">histidine kinase</fullName>
        <ecNumber evidence="2">2.7.13.3</ecNumber>
    </recommendedName>
</protein>
<evidence type="ECO:0000256" key="12">
    <source>
        <dbReference type="PROSITE-ProRule" id="PRU00169"/>
    </source>
</evidence>
<dbReference type="InterPro" id="IPR009219">
    <property type="entry name" value="Bactrphtchr_CheY"/>
</dbReference>
<dbReference type="InterPro" id="IPR003018">
    <property type="entry name" value="GAF"/>
</dbReference>
<dbReference type="Gene3D" id="3.30.450.270">
    <property type="match status" value="1"/>
</dbReference>
<dbReference type="PANTHER" id="PTHR41523">
    <property type="entry name" value="TWO-COMPONENT SYSTEM SENSOR PROTEIN"/>
    <property type="match status" value="1"/>
</dbReference>
<dbReference type="Pfam" id="PF07536">
    <property type="entry name" value="HWE_HK"/>
    <property type="match status" value="1"/>
</dbReference>
<reference evidence="15 16" key="1">
    <citation type="submission" date="2021-08" db="EMBL/GenBank/DDBJ databases">
        <title>Comparative Genomics Analysis of the Genus Qipengyuania Reveals Extensive Genetic Diversity and Metabolic Versatility, Including the Description of Fifteen Novel Species.</title>
        <authorList>
            <person name="Liu Y."/>
        </authorList>
    </citation>
    <scope>NUCLEOTIDE SEQUENCE [LARGE SCALE GENOMIC DNA]</scope>
    <source>
        <strain evidence="15 16">1NDH17</strain>
    </source>
</reference>
<dbReference type="SUPFAM" id="SSF55785">
    <property type="entry name" value="PYP-like sensor domain (PAS domain)"/>
    <property type="match status" value="1"/>
</dbReference>
<organism evidence="15 16">
    <name type="scientific">Qipengyuania polymorpha</name>
    <dbReference type="NCBI Taxonomy" id="2867234"/>
    <lineage>
        <taxon>Bacteria</taxon>
        <taxon>Pseudomonadati</taxon>
        <taxon>Pseudomonadota</taxon>
        <taxon>Alphaproteobacteria</taxon>
        <taxon>Sphingomonadales</taxon>
        <taxon>Erythrobacteraceae</taxon>
        <taxon>Qipengyuania</taxon>
    </lineage>
</organism>
<dbReference type="SMART" id="SM00448">
    <property type="entry name" value="REC"/>
    <property type="match status" value="1"/>
</dbReference>
<comment type="caution">
    <text evidence="15">The sequence shown here is derived from an EMBL/GenBank/DDBJ whole genome shotgun (WGS) entry which is preliminary data.</text>
</comment>
<dbReference type="InterPro" id="IPR001789">
    <property type="entry name" value="Sig_transdc_resp-reg_receiver"/>
</dbReference>
<dbReference type="InterPro" id="IPR001294">
    <property type="entry name" value="Phytochrome"/>
</dbReference>
<keyword evidence="8" id="KW-0418">Kinase</keyword>
<dbReference type="Gene3D" id="3.30.450.20">
    <property type="entry name" value="PAS domain"/>
    <property type="match status" value="1"/>
</dbReference>
<dbReference type="EC" id="2.7.13.3" evidence="2"/>
<dbReference type="InterPro" id="IPR011006">
    <property type="entry name" value="CheY-like_superfamily"/>
</dbReference>
<comment type="catalytic activity">
    <reaction evidence="1">
        <text>ATP + protein L-histidine = ADP + protein N-phospho-L-histidine.</text>
        <dbReference type="EC" id="2.7.13.3"/>
    </reaction>
</comment>
<dbReference type="SUPFAM" id="SSF52172">
    <property type="entry name" value="CheY-like"/>
    <property type="match status" value="1"/>
</dbReference>
<gene>
    <name evidence="15" type="ORF">K3152_08560</name>
</gene>
<evidence type="ECO:0000313" key="16">
    <source>
        <dbReference type="Proteomes" id="UP000783253"/>
    </source>
</evidence>
<evidence type="ECO:0000259" key="14">
    <source>
        <dbReference type="PROSITE" id="PS50110"/>
    </source>
</evidence>
<keyword evidence="10" id="KW-0157">Chromophore</keyword>
<keyword evidence="4 12" id="KW-0597">Phosphoprotein</keyword>
<dbReference type="InterPro" id="IPR013654">
    <property type="entry name" value="PAS_2"/>
</dbReference>
<dbReference type="Pfam" id="PF00072">
    <property type="entry name" value="Response_reg"/>
    <property type="match status" value="1"/>
</dbReference>
<dbReference type="InterPro" id="IPR036890">
    <property type="entry name" value="HATPase_C_sf"/>
</dbReference>
<evidence type="ECO:0000256" key="4">
    <source>
        <dbReference type="ARBA" id="ARBA00022553"/>
    </source>
</evidence>
<feature type="modified residue" description="4-aspartylphosphate" evidence="12">
    <location>
        <position position="789"/>
    </location>
</feature>
<evidence type="ECO:0000313" key="15">
    <source>
        <dbReference type="EMBL" id="MBX7458294.1"/>
    </source>
</evidence>
<dbReference type="Gene3D" id="3.30.565.10">
    <property type="entry name" value="Histidine kinase-like ATPase, C-terminal domain"/>
    <property type="match status" value="1"/>
</dbReference>
<evidence type="ECO:0000256" key="10">
    <source>
        <dbReference type="ARBA" id="ARBA00022991"/>
    </source>
</evidence>
<keyword evidence="11" id="KW-0675">Receptor</keyword>